<dbReference type="OrthoDB" id="714262at2"/>
<evidence type="ECO:0000313" key="1">
    <source>
        <dbReference type="EMBL" id="TWR29872.1"/>
    </source>
</evidence>
<dbReference type="AlphaFoldDB" id="A0A563UES0"/>
<protein>
    <recommendedName>
        <fullName evidence="3">TonB-dependent receptor SusC</fullName>
    </recommendedName>
</protein>
<accession>A0A563UES0</accession>
<evidence type="ECO:0008006" key="3">
    <source>
        <dbReference type="Google" id="ProtNLM"/>
    </source>
</evidence>
<name>A0A563UES0_9SPHI</name>
<proteinExistence type="predicted"/>
<dbReference type="InterPro" id="IPR008969">
    <property type="entry name" value="CarboxyPept-like_regulatory"/>
</dbReference>
<keyword evidence="2" id="KW-1185">Reference proteome</keyword>
<evidence type="ECO:0000313" key="2">
    <source>
        <dbReference type="Proteomes" id="UP000320042"/>
    </source>
</evidence>
<comment type="caution">
    <text evidence="1">The sequence shown here is derived from an EMBL/GenBank/DDBJ whole genome shotgun (WGS) entry which is preliminary data.</text>
</comment>
<gene>
    <name evidence="1" type="ORF">FPZ43_08455</name>
</gene>
<dbReference type="Proteomes" id="UP000320042">
    <property type="component" value="Unassembled WGS sequence"/>
</dbReference>
<reference evidence="1 2" key="1">
    <citation type="submission" date="2019-07" db="EMBL/GenBank/DDBJ databases">
        <authorList>
            <person name="Kim J."/>
        </authorList>
    </citation>
    <scope>NUCLEOTIDE SEQUENCE [LARGE SCALE GENOMIC DNA]</scope>
    <source>
        <strain evidence="2">dk17</strain>
    </source>
</reference>
<dbReference type="EMBL" id="VOEJ01000003">
    <property type="protein sequence ID" value="TWR29872.1"/>
    <property type="molecule type" value="Genomic_DNA"/>
</dbReference>
<sequence length="237" mass="26794">MPVFAQQRTIGGVVADKNSEGRIARVNILNTNTKKSVYNNLKGEFKIDASIGDVLIFTQKEHYPDTIKVANFSALAIYMRPLAIQLKQVTVRDTVLTPEKRLAMIKSAYSKIYGPNPSALVASPGAGVGIGIDALYNAFSRSGRNAEHLRQVIDWDYRQTVIDYRFNKSFVASVTKLKDPQLTDFMQKYRPSYEQVTEAGEYEFIATIRRNHRRYVRNKSSFELTPLITPPPLDTAR</sequence>
<dbReference type="SUPFAM" id="SSF49464">
    <property type="entry name" value="Carboxypeptidase regulatory domain-like"/>
    <property type="match status" value="1"/>
</dbReference>
<dbReference type="RefSeq" id="WP_146381428.1">
    <property type="nucleotide sequence ID" value="NZ_VOEJ01000003.1"/>
</dbReference>
<organism evidence="1 2">
    <name type="scientific">Mucilaginibacter pallidiroseus</name>
    <dbReference type="NCBI Taxonomy" id="2599295"/>
    <lineage>
        <taxon>Bacteria</taxon>
        <taxon>Pseudomonadati</taxon>
        <taxon>Bacteroidota</taxon>
        <taxon>Sphingobacteriia</taxon>
        <taxon>Sphingobacteriales</taxon>
        <taxon>Sphingobacteriaceae</taxon>
        <taxon>Mucilaginibacter</taxon>
    </lineage>
</organism>